<keyword evidence="5" id="KW-0418">Kinase</keyword>
<dbReference type="EMBL" id="JAKLTR010000001">
    <property type="protein sequence ID" value="MCG2612758.1"/>
    <property type="molecule type" value="Genomic_DNA"/>
</dbReference>
<dbReference type="PROSITE" id="PS50112">
    <property type="entry name" value="PAS"/>
    <property type="match status" value="2"/>
</dbReference>
<gene>
    <name evidence="12" type="ORF">LZZ85_00645</name>
</gene>
<dbReference type="PANTHER" id="PTHR42878:SF15">
    <property type="entry name" value="BACTERIOPHYTOCHROME"/>
    <property type="match status" value="1"/>
</dbReference>
<dbReference type="InterPro" id="IPR003661">
    <property type="entry name" value="HisK_dim/P_dom"/>
</dbReference>
<evidence type="ECO:0000256" key="4">
    <source>
        <dbReference type="ARBA" id="ARBA00022679"/>
    </source>
</evidence>
<comment type="catalytic activity">
    <reaction evidence="1">
        <text>ATP + protein L-histidine = ADP + protein N-phospho-L-histidine.</text>
        <dbReference type="EC" id="2.7.13.3"/>
    </reaction>
</comment>
<reference evidence="12" key="1">
    <citation type="submission" date="2022-01" db="EMBL/GenBank/DDBJ databases">
        <authorList>
            <person name="Jo J.-H."/>
            <person name="Im W.-T."/>
        </authorList>
    </citation>
    <scope>NUCLEOTIDE SEQUENCE</scope>
    <source>
        <strain evidence="12">NA20</strain>
    </source>
</reference>
<evidence type="ECO:0000256" key="2">
    <source>
        <dbReference type="ARBA" id="ARBA00012438"/>
    </source>
</evidence>
<dbReference type="InterPro" id="IPR050351">
    <property type="entry name" value="BphY/WalK/GraS-like"/>
</dbReference>
<dbReference type="InterPro" id="IPR005467">
    <property type="entry name" value="His_kinase_dom"/>
</dbReference>
<feature type="domain" description="Histidine kinase" evidence="9">
    <location>
        <begin position="596"/>
        <end position="808"/>
    </location>
</feature>
<evidence type="ECO:0000313" key="13">
    <source>
        <dbReference type="Proteomes" id="UP001165367"/>
    </source>
</evidence>
<dbReference type="Proteomes" id="UP001165367">
    <property type="component" value="Unassembled WGS sequence"/>
</dbReference>
<feature type="domain" description="PAS" evidence="10">
    <location>
        <begin position="447"/>
        <end position="518"/>
    </location>
</feature>
<evidence type="ECO:0000256" key="8">
    <source>
        <dbReference type="SAM" id="Phobius"/>
    </source>
</evidence>
<dbReference type="InterPro" id="IPR036097">
    <property type="entry name" value="HisK_dim/P_sf"/>
</dbReference>
<keyword evidence="3" id="KW-0597">Phosphoprotein</keyword>
<dbReference type="RefSeq" id="WP_237867987.1">
    <property type="nucleotide sequence ID" value="NZ_JAKLTR010000001.1"/>
</dbReference>
<evidence type="ECO:0000256" key="6">
    <source>
        <dbReference type="ARBA" id="ARBA00023136"/>
    </source>
</evidence>
<dbReference type="SMART" id="SM00086">
    <property type="entry name" value="PAC"/>
    <property type="match status" value="2"/>
</dbReference>
<dbReference type="PROSITE" id="PS50109">
    <property type="entry name" value="HIS_KIN"/>
    <property type="match status" value="1"/>
</dbReference>
<keyword evidence="4" id="KW-0808">Transferase</keyword>
<dbReference type="Pfam" id="PF02518">
    <property type="entry name" value="HATPase_c"/>
    <property type="match status" value="1"/>
</dbReference>
<feature type="transmembrane region" description="Helical" evidence="8">
    <location>
        <begin position="173"/>
        <end position="193"/>
    </location>
</feature>
<dbReference type="PROSITE" id="PS50113">
    <property type="entry name" value="PAC"/>
    <property type="match status" value="2"/>
</dbReference>
<dbReference type="InterPro" id="IPR004358">
    <property type="entry name" value="Sig_transdc_His_kin-like_C"/>
</dbReference>
<dbReference type="Pfam" id="PF08447">
    <property type="entry name" value="PAS_3"/>
    <property type="match status" value="1"/>
</dbReference>
<dbReference type="PANTHER" id="PTHR42878">
    <property type="entry name" value="TWO-COMPONENT HISTIDINE KINASE"/>
    <property type="match status" value="1"/>
</dbReference>
<dbReference type="PRINTS" id="PR00344">
    <property type="entry name" value="BCTRLSENSOR"/>
</dbReference>
<dbReference type="InterPro" id="IPR000014">
    <property type="entry name" value="PAS"/>
</dbReference>
<keyword evidence="13" id="KW-1185">Reference proteome</keyword>
<dbReference type="SUPFAM" id="SSF55874">
    <property type="entry name" value="ATPase domain of HSP90 chaperone/DNA topoisomerase II/histidine kinase"/>
    <property type="match status" value="1"/>
</dbReference>
<comment type="caution">
    <text evidence="12">The sequence shown here is derived from an EMBL/GenBank/DDBJ whole genome shotgun (WGS) entry which is preliminary data.</text>
</comment>
<organism evidence="12 13">
    <name type="scientific">Terrimonas ginsenosidimutans</name>
    <dbReference type="NCBI Taxonomy" id="2908004"/>
    <lineage>
        <taxon>Bacteria</taxon>
        <taxon>Pseudomonadati</taxon>
        <taxon>Bacteroidota</taxon>
        <taxon>Chitinophagia</taxon>
        <taxon>Chitinophagales</taxon>
        <taxon>Chitinophagaceae</taxon>
        <taxon>Terrimonas</taxon>
    </lineage>
</organism>
<feature type="domain" description="PAS" evidence="10">
    <location>
        <begin position="336"/>
        <end position="366"/>
    </location>
</feature>
<keyword evidence="8" id="KW-0812">Transmembrane</keyword>
<dbReference type="SUPFAM" id="SSF55785">
    <property type="entry name" value="PYP-like sensor domain (PAS domain)"/>
    <property type="match status" value="3"/>
</dbReference>
<dbReference type="InterPro" id="IPR036890">
    <property type="entry name" value="HATPase_C_sf"/>
</dbReference>
<name>A0ABS9KKA8_9BACT</name>
<keyword evidence="6 8" id="KW-0472">Membrane</keyword>
<feature type="coiled-coil region" evidence="7">
    <location>
        <begin position="558"/>
        <end position="589"/>
    </location>
</feature>
<evidence type="ECO:0000313" key="12">
    <source>
        <dbReference type="EMBL" id="MCG2612758.1"/>
    </source>
</evidence>
<evidence type="ECO:0000256" key="1">
    <source>
        <dbReference type="ARBA" id="ARBA00000085"/>
    </source>
</evidence>
<dbReference type="InterPro" id="IPR013655">
    <property type="entry name" value="PAS_fold_3"/>
</dbReference>
<dbReference type="SUPFAM" id="SSF47384">
    <property type="entry name" value="Homodimeric domain of signal transducing histidine kinase"/>
    <property type="match status" value="1"/>
</dbReference>
<feature type="domain" description="PAC" evidence="11">
    <location>
        <begin position="394"/>
        <end position="446"/>
    </location>
</feature>
<dbReference type="InterPro" id="IPR000700">
    <property type="entry name" value="PAS-assoc_C"/>
</dbReference>
<evidence type="ECO:0000256" key="3">
    <source>
        <dbReference type="ARBA" id="ARBA00022553"/>
    </source>
</evidence>
<protein>
    <recommendedName>
        <fullName evidence="2">histidine kinase</fullName>
        <ecNumber evidence="2">2.7.13.3</ecNumber>
    </recommendedName>
</protein>
<evidence type="ECO:0000256" key="7">
    <source>
        <dbReference type="SAM" id="Coils"/>
    </source>
</evidence>
<feature type="domain" description="PAC" evidence="11">
    <location>
        <begin position="505"/>
        <end position="567"/>
    </location>
</feature>
<dbReference type="SMART" id="SM00387">
    <property type="entry name" value="HATPase_c"/>
    <property type="match status" value="1"/>
</dbReference>
<dbReference type="SMART" id="SM00091">
    <property type="entry name" value="PAS"/>
    <property type="match status" value="3"/>
</dbReference>
<dbReference type="EC" id="2.7.13.3" evidence="2"/>
<dbReference type="InterPro" id="IPR035965">
    <property type="entry name" value="PAS-like_dom_sf"/>
</dbReference>
<accession>A0ABS9KKA8</accession>
<dbReference type="InterPro" id="IPR003594">
    <property type="entry name" value="HATPase_dom"/>
</dbReference>
<keyword evidence="8" id="KW-1133">Transmembrane helix</keyword>
<dbReference type="InterPro" id="IPR001610">
    <property type="entry name" value="PAC"/>
</dbReference>
<dbReference type="Gene3D" id="1.10.287.130">
    <property type="match status" value="1"/>
</dbReference>
<dbReference type="Gene3D" id="3.30.450.20">
    <property type="entry name" value="PAS domain"/>
    <property type="match status" value="3"/>
</dbReference>
<evidence type="ECO:0000259" key="11">
    <source>
        <dbReference type="PROSITE" id="PS50113"/>
    </source>
</evidence>
<dbReference type="Pfam" id="PF00512">
    <property type="entry name" value="HisKA"/>
    <property type="match status" value="1"/>
</dbReference>
<sequence length="808" mass="91059">MHKNLIVSIAASLLLILILLFYYSANKTLSTQTSMAIRHQAVFNGFQRLDQLMHNAAVTHPDLTRSPKTSPFFKLFITDSIEIARQLQQLRETAIDTQNLQTLAQLHSLIGQEVQWLLNSNVPDSILHHHGGQHLAALLQIDSLISKGTSRTAFLIGYRQQQIAREMTKVRSLIIGFVILSCALLIYTTAVSLKQHSKRKNKEQELTIVLNTISDGVMSVDTQWRYTFLNDAAMANHVGAKASIIGQPIWTVHPGLEESAFGQKYKEAISTGQMQEVEAFFAPLNSWFAARIYPSAEGLTVYYQDVTEKRKDADTMSRMLKEIKDYRFALDEASIVAITDQKGVISHANENFCRISGYTLEELIGKDHRIINSGYHTKEFIRNLWVTIANGKIWKGEMRNRAKDGTIYWVDTTIVPFLNEQGKPYQYIAIRADITQRKEAQERLLISERTYKTIASSIPGSVICLLDRDFRYMLIEGDMLEKLGYAKSDLLGKRAGEALPPDVFKEVEPQLNAVLEGRVMTREVIMNGFDIVSRYIPLKDANGEVDAIMTVAMDVTKLKQAQRDIGELNTNLERTIALRTEELRKSNEELESFSYSVSHDLRAPLRGIIGFSAVLKEEYGGQLDEEADRIIQIIQQSAGKMGQLIDDLLAFSRTGKQALQKSMLNTTALVEEVIQECSRQDLRQIVRWEIGELPKVNADLNTLRQVWSNLLSNAIKYSSTIESPCIQIGASRQANSWEFFVKDNGVGFDQKYKHKLFRVFQRLHDADEFEGTGVGLALVDRIITKHGGSIRGEGKPGEGACFTFSLPA</sequence>
<dbReference type="InterPro" id="IPR013656">
    <property type="entry name" value="PAS_4"/>
</dbReference>
<evidence type="ECO:0000256" key="5">
    <source>
        <dbReference type="ARBA" id="ARBA00022777"/>
    </source>
</evidence>
<evidence type="ECO:0000259" key="10">
    <source>
        <dbReference type="PROSITE" id="PS50112"/>
    </source>
</evidence>
<dbReference type="Gene3D" id="3.30.565.10">
    <property type="entry name" value="Histidine kinase-like ATPase, C-terminal domain"/>
    <property type="match status" value="1"/>
</dbReference>
<dbReference type="CDD" id="cd00082">
    <property type="entry name" value="HisKA"/>
    <property type="match status" value="1"/>
</dbReference>
<dbReference type="NCBIfam" id="TIGR00229">
    <property type="entry name" value="sensory_box"/>
    <property type="match status" value="2"/>
</dbReference>
<dbReference type="Pfam" id="PF08448">
    <property type="entry name" value="PAS_4"/>
    <property type="match status" value="2"/>
</dbReference>
<feature type="transmembrane region" description="Helical" evidence="8">
    <location>
        <begin position="6"/>
        <end position="25"/>
    </location>
</feature>
<evidence type="ECO:0000259" key="9">
    <source>
        <dbReference type="PROSITE" id="PS50109"/>
    </source>
</evidence>
<proteinExistence type="predicted"/>
<dbReference type="SMART" id="SM00388">
    <property type="entry name" value="HisKA"/>
    <property type="match status" value="1"/>
</dbReference>
<dbReference type="CDD" id="cd00130">
    <property type="entry name" value="PAS"/>
    <property type="match status" value="3"/>
</dbReference>
<keyword evidence="7" id="KW-0175">Coiled coil</keyword>